<evidence type="ECO:0000256" key="3">
    <source>
        <dbReference type="ARBA" id="ARBA00023274"/>
    </source>
</evidence>
<dbReference type="GO" id="GO:0005840">
    <property type="term" value="C:ribosome"/>
    <property type="evidence" value="ECO:0007669"/>
    <property type="project" value="UniProtKB-KW"/>
</dbReference>
<dbReference type="GO" id="GO:0003735">
    <property type="term" value="F:structural constituent of ribosome"/>
    <property type="evidence" value="ECO:0007669"/>
    <property type="project" value="InterPro"/>
</dbReference>
<reference evidence="7" key="1">
    <citation type="journal article" date="2007" name="Mol. Biol. Evol.">
        <title>Spiralian phylogenomics supports the resurrection of Bryozoa comprising Ectoprocta and Entoprocta.</title>
        <authorList>
            <person name="Hausdorf B."/>
            <person name="Helmkampf M."/>
            <person name="Meyer A."/>
            <person name="Witek A."/>
            <person name="Herlyn H."/>
            <person name="Bruchhaus I."/>
            <person name="Hankeln T."/>
            <person name="Struck T.H."/>
            <person name="Lieb B."/>
        </authorList>
    </citation>
    <scope>NUCLEOTIDE SEQUENCE</scope>
</reference>
<dbReference type="GO" id="GO:0006412">
    <property type="term" value="P:translation"/>
    <property type="evidence" value="ECO:0007669"/>
    <property type="project" value="InterPro"/>
</dbReference>
<dbReference type="FunFam" id="3.30.390.110:FF:000002">
    <property type="entry name" value="60S ribosomal protein L28"/>
    <property type="match status" value="1"/>
</dbReference>
<evidence type="ECO:0000259" key="6">
    <source>
        <dbReference type="Pfam" id="PF01778"/>
    </source>
</evidence>
<evidence type="ECO:0000313" key="7">
    <source>
        <dbReference type="EMBL" id="ABW23183.1"/>
    </source>
</evidence>
<keyword evidence="3" id="KW-0687">Ribonucleoprotein</keyword>
<feature type="domain" description="Ribosomal eL28/Mak16" evidence="6">
    <location>
        <begin position="5"/>
        <end position="122"/>
    </location>
</feature>
<organism evidence="7">
    <name type="scientific">Arenicola marina</name>
    <name type="common">Lugworm</name>
    <name type="synonym">Lumbricus marinus</name>
    <dbReference type="NCBI Taxonomy" id="6344"/>
    <lineage>
        <taxon>Eukaryota</taxon>
        <taxon>Metazoa</taxon>
        <taxon>Spiralia</taxon>
        <taxon>Lophotrochozoa</taxon>
        <taxon>Annelida</taxon>
        <taxon>Polychaeta</taxon>
        <taxon>Sedentaria</taxon>
        <taxon>Scolecida</taxon>
        <taxon>Arenicolidae</taxon>
        <taxon>Arenicola</taxon>
    </lineage>
</organism>
<dbReference type="Gene3D" id="3.30.390.110">
    <property type="match status" value="1"/>
</dbReference>
<name>A8UFG5_AREMA</name>
<dbReference type="AlphaFoldDB" id="A8UFG5"/>
<accession>A8UFG5</accession>
<dbReference type="InterPro" id="IPR029004">
    <property type="entry name" value="Ribosomal_eL28/Mak16"/>
</dbReference>
<dbReference type="PANTHER" id="PTHR10544">
    <property type="entry name" value="60S RIBOSOMAL PROTEIN L28"/>
    <property type="match status" value="1"/>
</dbReference>
<evidence type="ECO:0000256" key="2">
    <source>
        <dbReference type="ARBA" id="ARBA00022980"/>
    </source>
</evidence>
<evidence type="ECO:0000256" key="1">
    <source>
        <dbReference type="ARBA" id="ARBA00007926"/>
    </source>
</evidence>
<dbReference type="EMBL" id="EU124978">
    <property type="protein sequence ID" value="ABW23183.1"/>
    <property type="molecule type" value="mRNA"/>
</dbReference>
<sequence>MTADVQWMIIRKNSCFLKKGKGAPTMSLEPNNLKNKNSFRYNGLIHKQTVGVEAAEDGKGVVLVTRKNAGFRNPGKNHTRVELKKGGSRRTLHTIRTVIRSNRYRKDLKMAALRRASAILRSQKPIVVRKARGKKKE</sequence>
<comment type="similarity">
    <text evidence="1">Belongs to the eukaryotic ribosomal protein eL28 family.</text>
</comment>
<evidence type="ECO:0000256" key="5">
    <source>
        <dbReference type="ARBA" id="ARBA00035330"/>
    </source>
</evidence>
<dbReference type="Pfam" id="PF01778">
    <property type="entry name" value="Ribosomal_L28e"/>
    <property type="match status" value="1"/>
</dbReference>
<dbReference type="InterPro" id="IPR002672">
    <property type="entry name" value="Ribosomal_eL28"/>
</dbReference>
<evidence type="ECO:0000256" key="4">
    <source>
        <dbReference type="ARBA" id="ARBA00035223"/>
    </source>
</evidence>
<dbReference type="GO" id="GO:1990904">
    <property type="term" value="C:ribonucleoprotein complex"/>
    <property type="evidence" value="ECO:0007669"/>
    <property type="project" value="UniProtKB-KW"/>
</dbReference>
<proteinExistence type="evidence at transcript level"/>
<protein>
    <recommendedName>
        <fullName evidence="4">Large ribosomal subunit protein eL28</fullName>
    </recommendedName>
    <alternativeName>
        <fullName evidence="5">60S ribosomal protein L28</fullName>
    </alternativeName>
</protein>
<keyword evidence="2 7" id="KW-0689">Ribosomal protein</keyword>